<evidence type="ECO:0000313" key="1">
    <source>
        <dbReference type="EMBL" id="NDY89754.1"/>
    </source>
</evidence>
<reference evidence="1 2" key="1">
    <citation type="submission" date="2020-02" db="EMBL/GenBank/DDBJ databases">
        <title>Ideonella bacterium strain TBM-1.</title>
        <authorList>
            <person name="Chen W.-M."/>
        </authorList>
    </citation>
    <scope>NUCLEOTIDE SEQUENCE [LARGE SCALE GENOMIC DNA]</scope>
    <source>
        <strain evidence="1 2">TBM-1</strain>
    </source>
</reference>
<dbReference type="RefSeq" id="WP_163455606.1">
    <property type="nucleotide sequence ID" value="NZ_JAAGOH010000001.1"/>
</dbReference>
<sequence length="175" mass="19287">MEYRDLASRLRGMHAAAVPAGFQGVLRVLATPERMADLLVAADALEAQAAHPKPLDDPRLQELFMSAITGALAFGSQDTNPPPVGHWLKPAWDIGRVEAVMREQEVTRRIQAQQERIAAVEARDCAGIELRREFRGQLREAAREELEKIGPFGPVYGERSQEAVAGVLKRLGVEL</sequence>
<name>A0A7C9PFH7_9BURK</name>
<comment type="caution">
    <text evidence="1">The sequence shown here is derived from an EMBL/GenBank/DDBJ whole genome shotgun (WGS) entry which is preliminary data.</text>
</comment>
<organism evidence="1 2">
    <name type="scientific">Ideonella livida</name>
    <dbReference type="NCBI Taxonomy" id="2707176"/>
    <lineage>
        <taxon>Bacteria</taxon>
        <taxon>Pseudomonadati</taxon>
        <taxon>Pseudomonadota</taxon>
        <taxon>Betaproteobacteria</taxon>
        <taxon>Burkholderiales</taxon>
        <taxon>Sphaerotilaceae</taxon>
        <taxon>Ideonella</taxon>
    </lineage>
</organism>
<accession>A0A7C9PFH7</accession>
<keyword evidence="2" id="KW-1185">Reference proteome</keyword>
<dbReference type="EMBL" id="JAAGOH010000001">
    <property type="protein sequence ID" value="NDY89754.1"/>
    <property type="molecule type" value="Genomic_DNA"/>
</dbReference>
<evidence type="ECO:0000313" key="2">
    <source>
        <dbReference type="Proteomes" id="UP000484255"/>
    </source>
</evidence>
<gene>
    <name evidence="1" type="ORF">G3A44_00940</name>
</gene>
<proteinExistence type="predicted"/>
<dbReference type="AlphaFoldDB" id="A0A7C9PFH7"/>
<protein>
    <submittedName>
        <fullName evidence="1">Uncharacterized protein</fullName>
    </submittedName>
</protein>
<dbReference type="Proteomes" id="UP000484255">
    <property type="component" value="Unassembled WGS sequence"/>
</dbReference>